<feature type="domain" description="Helicase ATP-binding" evidence="18">
    <location>
        <begin position="17"/>
        <end position="195"/>
    </location>
</feature>
<dbReference type="SMART" id="SM00949">
    <property type="entry name" value="PAZ"/>
    <property type="match status" value="1"/>
</dbReference>
<dbReference type="PROSITE" id="PS50142">
    <property type="entry name" value="RNASE_3_2"/>
    <property type="match status" value="2"/>
</dbReference>
<dbReference type="GO" id="GO:0004386">
    <property type="term" value="F:helicase activity"/>
    <property type="evidence" value="ECO:0007669"/>
    <property type="project" value="UniProtKB-KW"/>
</dbReference>
<evidence type="ECO:0000256" key="7">
    <source>
        <dbReference type="ARBA" id="ARBA00022759"/>
    </source>
</evidence>
<dbReference type="InterPro" id="IPR048512">
    <property type="entry name" value="Dicer_platform"/>
</dbReference>
<evidence type="ECO:0000256" key="10">
    <source>
        <dbReference type="ARBA" id="ARBA00022840"/>
    </source>
</evidence>
<dbReference type="PROSITE" id="PS51192">
    <property type="entry name" value="HELICASE_ATP_BIND_1"/>
    <property type="match status" value="1"/>
</dbReference>
<keyword evidence="5" id="KW-0677">Repeat</keyword>
<dbReference type="PROSITE" id="PS00517">
    <property type="entry name" value="RNASE_3_1"/>
    <property type="match status" value="1"/>
</dbReference>
<dbReference type="Pfam" id="PF00271">
    <property type="entry name" value="Helicase_C"/>
    <property type="match status" value="1"/>
</dbReference>
<evidence type="ECO:0000256" key="9">
    <source>
        <dbReference type="ARBA" id="ARBA00022806"/>
    </source>
</evidence>
<dbReference type="InterPro" id="IPR005034">
    <property type="entry name" value="Dicer_dimerisation"/>
</dbReference>
<dbReference type="FunFam" id="1.10.1520.10:FF:000005">
    <property type="entry name" value="Putative endoribonuclease dicer"/>
    <property type="match status" value="1"/>
</dbReference>
<evidence type="ECO:0000256" key="1">
    <source>
        <dbReference type="ARBA" id="ARBA00001936"/>
    </source>
</evidence>
<dbReference type="GO" id="GO:0006309">
    <property type="term" value="P:apoptotic DNA fragmentation"/>
    <property type="evidence" value="ECO:0007669"/>
    <property type="project" value="TreeGrafter"/>
</dbReference>
<name>A0AA40GE06_9HYME</name>
<dbReference type="Gene3D" id="1.10.1520.10">
    <property type="entry name" value="Ribonuclease III domain"/>
    <property type="match status" value="2"/>
</dbReference>
<dbReference type="GO" id="GO:0030422">
    <property type="term" value="P:siRNA processing"/>
    <property type="evidence" value="ECO:0007669"/>
    <property type="project" value="TreeGrafter"/>
</dbReference>
<evidence type="ECO:0000259" key="17">
    <source>
        <dbReference type="PROSITE" id="PS50821"/>
    </source>
</evidence>
<evidence type="ECO:0000256" key="14">
    <source>
        <dbReference type="ARBA" id="ARBA00035116"/>
    </source>
</evidence>
<dbReference type="Pfam" id="PF20931">
    <property type="entry name" value="Dicer_platform"/>
    <property type="match status" value="1"/>
</dbReference>
<dbReference type="CDD" id="cd15903">
    <property type="entry name" value="Dicer_PBD"/>
    <property type="match status" value="1"/>
</dbReference>
<dbReference type="Proteomes" id="UP001177670">
    <property type="component" value="Unassembled WGS sequence"/>
</dbReference>
<reference evidence="21" key="1">
    <citation type="submission" date="2021-10" db="EMBL/GenBank/DDBJ databases">
        <title>Melipona bicolor Genome sequencing and assembly.</title>
        <authorList>
            <person name="Araujo N.S."/>
            <person name="Arias M.C."/>
        </authorList>
    </citation>
    <scope>NUCLEOTIDE SEQUENCE</scope>
    <source>
        <strain evidence="21">USP_2M_L1-L4_2017</strain>
        <tissue evidence="21">Whole body</tissue>
    </source>
</reference>
<comment type="similarity">
    <text evidence="14 15">Belongs to the helicase family. Dicer subfamily.</text>
</comment>
<dbReference type="InterPro" id="IPR003100">
    <property type="entry name" value="PAZ_dom"/>
</dbReference>
<evidence type="ECO:0000256" key="6">
    <source>
        <dbReference type="ARBA" id="ARBA00022741"/>
    </source>
</evidence>
<evidence type="ECO:0000259" key="18">
    <source>
        <dbReference type="PROSITE" id="PS51192"/>
    </source>
</evidence>
<evidence type="ECO:0000259" key="20">
    <source>
        <dbReference type="PROSITE" id="PS51327"/>
    </source>
</evidence>
<evidence type="ECO:0000256" key="8">
    <source>
        <dbReference type="ARBA" id="ARBA00022801"/>
    </source>
</evidence>
<dbReference type="GO" id="GO:0003677">
    <property type="term" value="F:DNA binding"/>
    <property type="evidence" value="ECO:0007669"/>
    <property type="project" value="InterPro"/>
</dbReference>
<evidence type="ECO:0000259" key="19">
    <source>
        <dbReference type="PROSITE" id="PS51194"/>
    </source>
</evidence>
<evidence type="ECO:0000256" key="15">
    <source>
        <dbReference type="PROSITE-ProRule" id="PRU00657"/>
    </source>
</evidence>
<dbReference type="Gene3D" id="2.170.260.10">
    <property type="entry name" value="paz domain"/>
    <property type="match status" value="1"/>
</dbReference>
<dbReference type="CDD" id="cd00593">
    <property type="entry name" value="RIBOc"/>
    <property type="match status" value="2"/>
</dbReference>
<keyword evidence="10" id="KW-0067">ATP-binding</keyword>
<dbReference type="InterPro" id="IPR014001">
    <property type="entry name" value="Helicase_ATP-bd"/>
</dbReference>
<evidence type="ECO:0000256" key="2">
    <source>
        <dbReference type="ARBA" id="ARBA00001946"/>
    </source>
</evidence>
<evidence type="ECO:0000259" key="16">
    <source>
        <dbReference type="PROSITE" id="PS50142"/>
    </source>
</evidence>
<dbReference type="CDD" id="cd18034">
    <property type="entry name" value="DEXHc_dicer"/>
    <property type="match status" value="1"/>
</dbReference>
<dbReference type="PROSITE" id="PS51327">
    <property type="entry name" value="DICER_DSRBF"/>
    <property type="match status" value="1"/>
</dbReference>
<dbReference type="GO" id="GO:0070578">
    <property type="term" value="C:RISC-loading complex"/>
    <property type="evidence" value="ECO:0007669"/>
    <property type="project" value="TreeGrafter"/>
</dbReference>
<dbReference type="GO" id="GO:0003723">
    <property type="term" value="F:RNA binding"/>
    <property type="evidence" value="ECO:0007669"/>
    <property type="project" value="UniProtKB-UniRule"/>
</dbReference>
<dbReference type="InterPro" id="IPR000999">
    <property type="entry name" value="RNase_III_dom"/>
</dbReference>
<dbReference type="Pfam" id="PF03368">
    <property type="entry name" value="Dicer_dimer"/>
    <property type="match status" value="1"/>
</dbReference>
<dbReference type="Pfam" id="PF02170">
    <property type="entry name" value="PAZ"/>
    <property type="match status" value="1"/>
</dbReference>
<dbReference type="InterPro" id="IPR048513">
    <property type="entry name" value="Dicer_PBD"/>
</dbReference>
<dbReference type="PROSITE" id="PS51194">
    <property type="entry name" value="HELICASE_CTER"/>
    <property type="match status" value="1"/>
</dbReference>
<dbReference type="SUPFAM" id="SSF52540">
    <property type="entry name" value="P-loop containing nucleoside triphosphate hydrolases"/>
    <property type="match status" value="1"/>
</dbReference>
<dbReference type="InterPro" id="IPR036389">
    <property type="entry name" value="RNase_III_sf"/>
</dbReference>
<dbReference type="InterPro" id="IPR038248">
    <property type="entry name" value="Dicer_dimer_sf"/>
</dbReference>
<dbReference type="PANTHER" id="PTHR14950">
    <property type="entry name" value="DICER-RELATED"/>
    <property type="match status" value="1"/>
</dbReference>
<keyword evidence="13" id="KW-0464">Manganese</keyword>
<dbReference type="GO" id="GO:0046872">
    <property type="term" value="F:metal ion binding"/>
    <property type="evidence" value="ECO:0007669"/>
    <property type="project" value="UniProtKB-KW"/>
</dbReference>
<keyword evidence="9" id="KW-0347">Helicase</keyword>
<dbReference type="SUPFAM" id="SSF101690">
    <property type="entry name" value="PAZ domain"/>
    <property type="match status" value="1"/>
</dbReference>
<keyword evidence="4" id="KW-0479">Metal-binding</keyword>
<keyword evidence="22" id="KW-1185">Reference proteome</keyword>
<dbReference type="SUPFAM" id="SSF69065">
    <property type="entry name" value="RNase III domain-like"/>
    <property type="match status" value="2"/>
</dbReference>
<keyword evidence="15" id="KW-0694">RNA-binding</keyword>
<keyword evidence="3" id="KW-0540">Nuclease</keyword>
<evidence type="ECO:0000256" key="4">
    <source>
        <dbReference type="ARBA" id="ARBA00022723"/>
    </source>
</evidence>
<protein>
    <submittedName>
        <fullName evidence="21">Uncharacterized protein</fullName>
    </submittedName>
</protein>
<evidence type="ECO:0000256" key="11">
    <source>
        <dbReference type="ARBA" id="ARBA00022842"/>
    </source>
</evidence>
<dbReference type="InterPro" id="IPR006935">
    <property type="entry name" value="Helicase/UvrB_N"/>
</dbReference>
<organism evidence="21 22">
    <name type="scientific">Melipona bicolor</name>
    <dbReference type="NCBI Taxonomy" id="60889"/>
    <lineage>
        <taxon>Eukaryota</taxon>
        <taxon>Metazoa</taxon>
        <taxon>Ecdysozoa</taxon>
        <taxon>Arthropoda</taxon>
        <taxon>Hexapoda</taxon>
        <taxon>Insecta</taxon>
        <taxon>Pterygota</taxon>
        <taxon>Neoptera</taxon>
        <taxon>Endopterygota</taxon>
        <taxon>Hymenoptera</taxon>
        <taxon>Apocrita</taxon>
        <taxon>Aculeata</taxon>
        <taxon>Apoidea</taxon>
        <taxon>Anthophila</taxon>
        <taxon>Apidae</taxon>
        <taxon>Melipona</taxon>
    </lineage>
</organism>
<gene>
    <name evidence="21" type="ORF">K0M31_000675</name>
</gene>
<evidence type="ECO:0000313" key="21">
    <source>
        <dbReference type="EMBL" id="KAK1136107.1"/>
    </source>
</evidence>
<dbReference type="SMART" id="SM00535">
    <property type="entry name" value="RIBOc"/>
    <property type="match status" value="2"/>
</dbReference>
<dbReference type="Gene3D" id="3.40.50.300">
    <property type="entry name" value="P-loop containing nucleotide triphosphate hydrolases"/>
    <property type="match status" value="2"/>
</dbReference>
<dbReference type="FunFam" id="3.40.50.300:FF:000628">
    <property type="entry name" value="Endoribonuclease Dicer"/>
    <property type="match status" value="1"/>
</dbReference>
<accession>A0AA40GE06</accession>
<dbReference type="GO" id="GO:0005634">
    <property type="term" value="C:nucleus"/>
    <property type="evidence" value="ECO:0007669"/>
    <property type="project" value="TreeGrafter"/>
</dbReference>
<comment type="cofactor">
    <cofactor evidence="2">
        <name>Mg(2+)</name>
        <dbReference type="ChEBI" id="CHEBI:18420"/>
    </cofactor>
</comment>
<feature type="domain" description="PAZ" evidence="17">
    <location>
        <begin position="831"/>
        <end position="962"/>
    </location>
</feature>
<evidence type="ECO:0000313" key="22">
    <source>
        <dbReference type="Proteomes" id="UP001177670"/>
    </source>
</evidence>
<dbReference type="InterPro" id="IPR027417">
    <property type="entry name" value="P-loop_NTPase"/>
</dbReference>
<keyword evidence="8" id="KW-0378">Hydrolase</keyword>
<proteinExistence type="inferred from homology"/>
<dbReference type="SMART" id="SM00490">
    <property type="entry name" value="HELICc"/>
    <property type="match status" value="1"/>
</dbReference>
<comment type="cofactor">
    <cofactor evidence="1">
        <name>Mn(2+)</name>
        <dbReference type="ChEBI" id="CHEBI:29035"/>
    </cofactor>
</comment>
<dbReference type="EMBL" id="JAHYIQ010000001">
    <property type="protein sequence ID" value="KAK1136107.1"/>
    <property type="molecule type" value="Genomic_DNA"/>
</dbReference>
<dbReference type="Gene3D" id="3.30.160.380">
    <property type="entry name" value="Dicer dimerisation domain"/>
    <property type="match status" value="1"/>
</dbReference>
<dbReference type="Pfam" id="PF00636">
    <property type="entry name" value="Ribonuclease_3"/>
    <property type="match status" value="2"/>
</dbReference>
<dbReference type="SMART" id="SM00487">
    <property type="entry name" value="DEXDc"/>
    <property type="match status" value="1"/>
</dbReference>
<evidence type="ECO:0000256" key="3">
    <source>
        <dbReference type="ARBA" id="ARBA00022722"/>
    </source>
</evidence>
<dbReference type="PROSITE" id="PS50821">
    <property type="entry name" value="PAZ"/>
    <property type="match status" value="1"/>
</dbReference>
<dbReference type="GO" id="GO:0005737">
    <property type="term" value="C:cytoplasm"/>
    <property type="evidence" value="ECO:0007669"/>
    <property type="project" value="TreeGrafter"/>
</dbReference>
<dbReference type="GO" id="GO:0005524">
    <property type="term" value="F:ATP binding"/>
    <property type="evidence" value="ECO:0007669"/>
    <property type="project" value="UniProtKB-KW"/>
</dbReference>
<feature type="domain" description="Helicase C-terminal" evidence="19">
    <location>
        <begin position="368"/>
        <end position="529"/>
    </location>
</feature>
<keyword evidence="7" id="KW-0255">Endonuclease</keyword>
<feature type="domain" description="RNase III" evidence="16">
    <location>
        <begin position="1135"/>
        <end position="1309"/>
    </location>
</feature>
<dbReference type="InterPro" id="IPR001650">
    <property type="entry name" value="Helicase_C-like"/>
</dbReference>
<dbReference type="InterPro" id="IPR036085">
    <property type="entry name" value="PAZ_dom_sf"/>
</dbReference>
<evidence type="ECO:0000256" key="5">
    <source>
        <dbReference type="ARBA" id="ARBA00022737"/>
    </source>
</evidence>
<dbReference type="GO" id="GO:0004530">
    <property type="term" value="F:deoxyribonuclease I activity"/>
    <property type="evidence" value="ECO:0007669"/>
    <property type="project" value="TreeGrafter"/>
</dbReference>
<feature type="domain" description="Dicer dsRNA-binding fold" evidence="20">
    <location>
        <begin position="566"/>
        <end position="665"/>
    </location>
</feature>
<keyword evidence="6" id="KW-0547">Nucleotide-binding</keyword>
<dbReference type="PANTHER" id="PTHR14950:SF36">
    <property type="entry name" value="ENDORIBONUCLEASE DCR-2"/>
    <property type="match status" value="1"/>
</dbReference>
<keyword evidence="12" id="KW-0943">RNA-mediated gene silencing</keyword>
<comment type="caution">
    <text evidence="21">The sequence shown here is derived from an EMBL/GenBank/DDBJ whole genome shotgun (WGS) entry which is preliminary data.</text>
</comment>
<dbReference type="Pfam" id="PF04851">
    <property type="entry name" value="ResIII"/>
    <property type="match status" value="1"/>
</dbReference>
<evidence type="ECO:0000256" key="12">
    <source>
        <dbReference type="ARBA" id="ARBA00023158"/>
    </source>
</evidence>
<evidence type="ECO:0000256" key="13">
    <source>
        <dbReference type="ARBA" id="ARBA00023211"/>
    </source>
</evidence>
<dbReference type="GO" id="GO:0004525">
    <property type="term" value="F:ribonuclease III activity"/>
    <property type="evidence" value="ECO:0007669"/>
    <property type="project" value="InterPro"/>
</dbReference>
<keyword evidence="11" id="KW-0460">Magnesium</keyword>
<sequence>METHMEDFTPRVYQVELFEIACKENIIVYLPTGAGKTYIAIMLIKELSADIQKSYDEGGKHTVFIVNTLPLVIQQKDYIRRLTGLSCGAFSSEEGVDFWHIKDWNAQLKQHNILVMTSQILVNALCHGYMNLNRINLIIFDECHRAVNDHPMRQIMQFFQNCQKGEQPKVLGLSATLLNANVKKEKINSVIQSLEVTFNAKITTTNITHKEYYTSPNEEMVIFNKYIVDNVGKCINNIIEDVKNILNYVTLKDLWKYCESSKEFRPKTLSQKLQAILMDIQYQLSSTGIYGASKCILLYLIQLECLKKTTDDTETIYILEYIISKICTCRKLLEDEMKEEEEKERIYKYSSDQVRQLSKILKDFYKNSTDDQVFFCIIFVKRRYTARILYQILKNISMHDEEYKFLHPEFLMGSSVNSYKNSKEALCTSKRNKEVLLRFKNGLLNCLVATDIIDEGIDVPKCSLVIRYDFPVDVRTYIQSKGRARHAYSHYKILVQKEESDKNLQRYDEFQMIEKYLKEYLKERSIERRNMPTEDEIKNELYQCTIKPYIVTSDDEQMCCITEQMAITVINEYCMSLLKSKFACLSPIWILNRILENSNNTKIIKYQVSLKLPLPSPLKTVIFSDLMPSVSSAKRSAAMKMCIELHKIGELTDKLHPVTAESLQKDLSYLFPNWSDENESEKDLIGTYKKKRHHQLQFPSALYGAFPRPQTQVYLHILHATPKFSAPHHDNRHLVFYNLLHNNAGFGVLSAKKILQIPSFPIFINFGELNIDVEVNHTTMFLSGNEINLLKSFHTLIFDEIVPVIKLFMVFDNYNRDNCFLIVPVDENWDINWEVIKRHRSIEHISPPVPFYFKTTDYELALIKPNYRAAETYIVTQVCHDITPNSCFPTENFSSYAHYYKEKHGLVISDLKQPMLEVKSISKTIDYIMPRHIHSESKNRRYVDSPKNLKEHLVPELCTKINFPALYWLKATILPSILHRISQLLIAEDLRCLIAKETNLGLLSNNKWPPLVITEEEREDSFEPLLETSAMENDNLQPEPVLNGPEIDVLNTESYHYPWSGCQEPPDLERNIEEIQLIQIEHYCQLMNEKQDNTNMIIENEKVNFLIKPSVSVPPLQILLLKSSHGPDPVQIMYALTTKLGHDAFNLERLETLGDSYLKFITSLFLYNNFPKYTEGHLTALKGKIIGNRNLYYCGIKKHIPGRMKVDGFIASSNFIAPAYTVHRQIQNVLIDAEVSPNVLYEIQIPKDEQFSGQISETTMNLMQTKILNWETAESQTGMEHYLGLQTVSDKAIADCVEALIGVYLRSMGIKDTLTLLQWFQILPSEIDVDTLLFGTPQNPIIYEGNIDRFMPWASKIESQLGYKFNNKGYLLQAFTHPSYTPNNMTECYQRLEFLGDAILDFLITSYIYENCGNLNPGALTDLRSALVNNIIFACLTVRHGLHVALLSYTPELNNTIERFVKFQEDRNFAVNDELLWILLEEDECNMAEHVEVPKVLGDIFESTIGAIYLDSNKDLTTVWNIIYSIMHKEIDEFSKNIPKQPIRVLYETQGANPQFL</sequence>
<feature type="domain" description="RNase III" evidence="16">
    <location>
        <begin position="1354"/>
        <end position="1513"/>
    </location>
</feature>